<sequence>MFGRCGWMGTGRAVPRAPKNLGVPPRAFKGRGAVTSAAPPRGATSHMQPAAARQPHSPDPSGAPQHIHQRMQAR</sequence>
<reference evidence="2" key="1">
    <citation type="journal article" date="2014" name="Int. J. Syst. Evol. Microbiol.">
        <title>Complete genome sequence of Corynebacterium casei LMG S-19264T (=DSM 44701T), isolated from a smear-ripened cheese.</title>
        <authorList>
            <consortium name="US DOE Joint Genome Institute (JGI-PGF)"/>
            <person name="Walter F."/>
            <person name="Albersmeier A."/>
            <person name="Kalinowski J."/>
            <person name="Ruckert C."/>
        </authorList>
    </citation>
    <scope>NUCLEOTIDE SEQUENCE</scope>
    <source>
        <strain evidence="2">CGMCC 4.7403</strain>
    </source>
</reference>
<gene>
    <name evidence="2" type="ORF">GCM10017771_13700</name>
</gene>
<feature type="region of interest" description="Disordered" evidence="1">
    <location>
        <begin position="1"/>
        <end position="74"/>
    </location>
</feature>
<keyword evidence="3" id="KW-1185">Reference proteome</keyword>
<comment type="caution">
    <text evidence="2">The sequence shown here is derived from an EMBL/GenBank/DDBJ whole genome shotgun (WGS) entry which is preliminary data.</text>
</comment>
<evidence type="ECO:0000256" key="1">
    <source>
        <dbReference type="SAM" id="MobiDB-lite"/>
    </source>
</evidence>
<organism evidence="2 3">
    <name type="scientific">Streptomyces capitiformicae</name>
    <dbReference type="NCBI Taxonomy" id="2014920"/>
    <lineage>
        <taxon>Bacteria</taxon>
        <taxon>Bacillati</taxon>
        <taxon>Actinomycetota</taxon>
        <taxon>Actinomycetes</taxon>
        <taxon>Kitasatosporales</taxon>
        <taxon>Streptomycetaceae</taxon>
        <taxon>Streptomyces</taxon>
    </lineage>
</organism>
<dbReference type="AlphaFoldDB" id="A0A919GHC5"/>
<evidence type="ECO:0000313" key="2">
    <source>
        <dbReference type="EMBL" id="GHH84426.1"/>
    </source>
</evidence>
<dbReference type="Proteomes" id="UP000603227">
    <property type="component" value="Unassembled WGS sequence"/>
</dbReference>
<dbReference type="EMBL" id="BNAT01000003">
    <property type="protein sequence ID" value="GHH84426.1"/>
    <property type="molecule type" value="Genomic_DNA"/>
</dbReference>
<accession>A0A919GHC5</accession>
<reference evidence="2" key="2">
    <citation type="submission" date="2020-09" db="EMBL/GenBank/DDBJ databases">
        <authorList>
            <person name="Sun Q."/>
            <person name="Zhou Y."/>
        </authorList>
    </citation>
    <scope>NUCLEOTIDE SEQUENCE</scope>
    <source>
        <strain evidence="2">CGMCC 4.7403</strain>
    </source>
</reference>
<proteinExistence type="predicted"/>
<evidence type="ECO:0000313" key="3">
    <source>
        <dbReference type="Proteomes" id="UP000603227"/>
    </source>
</evidence>
<protein>
    <submittedName>
        <fullName evidence="2">Uncharacterized protein</fullName>
    </submittedName>
</protein>
<name>A0A919GHC5_9ACTN</name>